<comment type="caution">
    <text evidence="2">The sequence shown here is derived from an EMBL/GenBank/DDBJ whole genome shotgun (WGS) entry which is preliminary data.</text>
</comment>
<gene>
    <name evidence="2" type="ORF">C2845_PM03G33570</name>
</gene>
<evidence type="ECO:0000313" key="3">
    <source>
        <dbReference type="Proteomes" id="UP000275267"/>
    </source>
</evidence>
<accession>A0A3L6T6E1</accession>
<keyword evidence="3" id="KW-1185">Reference proteome</keyword>
<feature type="region of interest" description="Disordered" evidence="1">
    <location>
        <begin position="1"/>
        <end position="90"/>
    </location>
</feature>
<evidence type="ECO:0000313" key="2">
    <source>
        <dbReference type="EMBL" id="RLN33754.1"/>
    </source>
</evidence>
<protein>
    <submittedName>
        <fullName evidence="2">Uncharacterized protein</fullName>
    </submittedName>
</protein>
<evidence type="ECO:0000256" key="1">
    <source>
        <dbReference type="SAM" id="MobiDB-lite"/>
    </source>
</evidence>
<dbReference type="AlphaFoldDB" id="A0A3L6T6E1"/>
<sequence length="90" mass="9824">MAQEDREEAGAAARQGGGEDAERHRKAPPTKIHAGRHLPLALRPRPKPCLPASAVPNFEGDDHRRAQVQASLSSHQNDHSRLGLLRQGQL</sequence>
<feature type="compositionally biased region" description="Basic residues" evidence="1">
    <location>
        <begin position="24"/>
        <end position="36"/>
    </location>
</feature>
<dbReference type="EMBL" id="PQIB02000002">
    <property type="protein sequence ID" value="RLN33754.1"/>
    <property type="molecule type" value="Genomic_DNA"/>
</dbReference>
<dbReference type="Proteomes" id="UP000275267">
    <property type="component" value="Unassembled WGS sequence"/>
</dbReference>
<reference evidence="3" key="1">
    <citation type="journal article" date="2019" name="Nat. Commun.">
        <title>The genome of broomcorn millet.</title>
        <authorList>
            <person name="Zou C."/>
            <person name="Miki D."/>
            <person name="Li D."/>
            <person name="Tang Q."/>
            <person name="Xiao L."/>
            <person name="Rajput S."/>
            <person name="Deng P."/>
            <person name="Jia W."/>
            <person name="Huang R."/>
            <person name="Zhang M."/>
            <person name="Sun Y."/>
            <person name="Hu J."/>
            <person name="Fu X."/>
            <person name="Schnable P.S."/>
            <person name="Li F."/>
            <person name="Zhang H."/>
            <person name="Feng B."/>
            <person name="Zhu X."/>
            <person name="Liu R."/>
            <person name="Schnable J.C."/>
            <person name="Zhu J.-K."/>
            <person name="Zhang H."/>
        </authorList>
    </citation>
    <scope>NUCLEOTIDE SEQUENCE [LARGE SCALE GENOMIC DNA]</scope>
</reference>
<name>A0A3L6T6E1_PANMI</name>
<organism evidence="2 3">
    <name type="scientific">Panicum miliaceum</name>
    <name type="common">Proso millet</name>
    <name type="synonym">Broomcorn millet</name>
    <dbReference type="NCBI Taxonomy" id="4540"/>
    <lineage>
        <taxon>Eukaryota</taxon>
        <taxon>Viridiplantae</taxon>
        <taxon>Streptophyta</taxon>
        <taxon>Embryophyta</taxon>
        <taxon>Tracheophyta</taxon>
        <taxon>Spermatophyta</taxon>
        <taxon>Magnoliopsida</taxon>
        <taxon>Liliopsida</taxon>
        <taxon>Poales</taxon>
        <taxon>Poaceae</taxon>
        <taxon>PACMAD clade</taxon>
        <taxon>Panicoideae</taxon>
        <taxon>Panicodae</taxon>
        <taxon>Paniceae</taxon>
        <taxon>Panicinae</taxon>
        <taxon>Panicum</taxon>
        <taxon>Panicum sect. Panicum</taxon>
    </lineage>
</organism>
<proteinExistence type="predicted"/>